<accession>A0A645AEX9</accession>
<dbReference type="Gene3D" id="3.30.2010.10">
    <property type="entry name" value="Metalloproteases ('zincins'), catalytic domain"/>
    <property type="match status" value="1"/>
</dbReference>
<organism evidence="2">
    <name type="scientific">bioreactor metagenome</name>
    <dbReference type="NCBI Taxonomy" id="1076179"/>
    <lineage>
        <taxon>unclassified sequences</taxon>
        <taxon>metagenomes</taxon>
        <taxon>ecological metagenomes</taxon>
    </lineage>
</organism>
<dbReference type="PANTHER" id="PTHR30399">
    <property type="entry name" value="UNCHARACTERIZED PROTEIN YGJP"/>
    <property type="match status" value="1"/>
</dbReference>
<sequence length="199" mass="24059">MDRDAIRLFLVKKLSWIRKQQQEFRKVERQPSRDFLKRESHYFLGQRYLLDVVEGMDKQQVIQKNIKTLELHIRPDASPIKAQEIMDAFYREELKLIVSGLIEKWEPILKVNVSEWQVKKMRTRWGTCNPEKNRILINLEMAKKPPRCIEYIVVHEMVHLLERTHNDYFIELMDSFLPNWSALRHELNSMPVSHADWNY</sequence>
<dbReference type="PANTHER" id="PTHR30399:SF1">
    <property type="entry name" value="UTP PYROPHOSPHATASE"/>
    <property type="match status" value="1"/>
</dbReference>
<gene>
    <name evidence="2" type="ORF">SDC9_98516</name>
</gene>
<dbReference type="InterPro" id="IPR002725">
    <property type="entry name" value="YgjP-like_metallopeptidase"/>
</dbReference>
<evidence type="ECO:0000313" key="2">
    <source>
        <dbReference type="EMBL" id="MPM51765.1"/>
    </source>
</evidence>
<dbReference type="Pfam" id="PF01863">
    <property type="entry name" value="YgjP-like"/>
    <property type="match status" value="1"/>
</dbReference>
<proteinExistence type="predicted"/>
<dbReference type="AlphaFoldDB" id="A0A645AEX9"/>
<feature type="domain" description="YgjP-like metallopeptidase" evidence="1">
    <location>
        <begin position="2"/>
        <end position="189"/>
    </location>
</feature>
<dbReference type="CDD" id="cd07344">
    <property type="entry name" value="M48_yhfN_like"/>
    <property type="match status" value="1"/>
</dbReference>
<dbReference type="InterPro" id="IPR053136">
    <property type="entry name" value="UTP_pyrophosphatase-like"/>
</dbReference>
<reference evidence="2" key="1">
    <citation type="submission" date="2019-08" db="EMBL/GenBank/DDBJ databases">
        <authorList>
            <person name="Kucharzyk K."/>
            <person name="Murdoch R.W."/>
            <person name="Higgins S."/>
            <person name="Loffler F."/>
        </authorList>
    </citation>
    <scope>NUCLEOTIDE SEQUENCE</scope>
</reference>
<name>A0A645AEX9_9ZZZZ</name>
<comment type="caution">
    <text evidence="2">The sequence shown here is derived from an EMBL/GenBank/DDBJ whole genome shotgun (WGS) entry which is preliminary data.</text>
</comment>
<protein>
    <recommendedName>
        <fullName evidence="1">YgjP-like metallopeptidase domain-containing protein</fullName>
    </recommendedName>
</protein>
<dbReference type="EMBL" id="VSSQ01013561">
    <property type="protein sequence ID" value="MPM51765.1"/>
    <property type="molecule type" value="Genomic_DNA"/>
</dbReference>
<evidence type="ECO:0000259" key="1">
    <source>
        <dbReference type="Pfam" id="PF01863"/>
    </source>
</evidence>